<dbReference type="InterPro" id="IPR050091">
    <property type="entry name" value="PKS_NRPS_Biosynth_Enz"/>
</dbReference>
<gene>
    <name evidence="5" type="ORF">WJX84_008402</name>
</gene>
<dbReference type="PANTHER" id="PTHR43775:SF37">
    <property type="entry name" value="SI:DKEY-61P9.11"/>
    <property type="match status" value="1"/>
</dbReference>
<dbReference type="EMBL" id="JALJOV010000127">
    <property type="protein sequence ID" value="KAK9866874.1"/>
    <property type="molecule type" value="Genomic_DNA"/>
</dbReference>
<dbReference type="PANTHER" id="PTHR43775">
    <property type="entry name" value="FATTY ACID SYNTHASE"/>
    <property type="match status" value="1"/>
</dbReference>
<dbReference type="SUPFAM" id="SSF47336">
    <property type="entry name" value="ACP-like"/>
    <property type="match status" value="1"/>
</dbReference>
<evidence type="ECO:0000256" key="3">
    <source>
        <dbReference type="SAM" id="MobiDB-lite"/>
    </source>
</evidence>
<dbReference type="InterPro" id="IPR009081">
    <property type="entry name" value="PP-bd_ACP"/>
</dbReference>
<feature type="region of interest" description="Disordered" evidence="3">
    <location>
        <begin position="1256"/>
        <end position="1275"/>
    </location>
</feature>
<dbReference type="InterPro" id="IPR029058">
    <property type="entry name" value="AB_hydrolase_fold"/>
</dbReference>
<keyword evidence="6" id="KW-1185">Reference proteome</keyword>
<evidence type="ECO:0000256" key="2">
    <source>
        <dbReference type="ARBA" id="ARBA00022553"/>
    </source>
</evidence>
<evidence type="ECO:0000313" key="6">
    <source>
        <dbReference type="Proteomes" id="UP001485043"/>
    </source>
</evidence>
<organism evidence="5 6">
    <name type="scientific">Apatococcus fuscideae</name>
    <dbReference type="NCBI Taxonomy" id="2026836"/>
    <lineage>
        <taxon>Eukaryota</taxon>
        <taxon>Viridiplantae</taxon>
        <taxon>Chlorophyta</taxon>
        <taxon>core chlorophytes</taxon>
        <taxon>Trebouxiophyceae</taxon>
        <taxon>Chlorellales</taxon>
        <taxon>Chlorellaceae</taxon>
        <taxon>Apatococcus</taxon>
    </lineage>
</organism>
<dbReference type="GO" id="GO:0031177">
    <property type="term" value="F:phosphopantetheine binding"/>
    <property type="evidence" value="ECO:0007669"/>
    <property type="project" value="InterPro"/>
</dbReference>
<dbReference type="SUPFAM" id="SSF53474">
    <property type="entry name" value="alpha/beta-Hydrolases"/>
    <property type="match status" value="2"/>
</dbReference>
<dbReference type="InterPro" id="IPR001031">
    <property type="entry name" value="Thioesterase"/>
</dbReference>
<dbReference type="PROSITE" id="PS50075">
    <property type="entry name" value="CARRIER"/>
    <property type="match status" value="1"/>
</dbReference>
<accession>A0AAW1TD81</accession>
<proteinExistence type="predicted"/>
<feature type="compositionally biased region" description="Pro residues" evidence="3">
    <location>
        <begin position="1260"/>
        <end position="1274"/>
    </location>
</feature>
<dbReference type="Gene3D" id="1.10.1200.10">
    <property type="entry name" value="ACP-like"/>
    <property type="match status" value="1"/>
</dbReference>
<name>A0AAW1TD81_9CHLO</name>
<dbReference type="Pfam" id="PF00550">
    <property type="entry name" value="PP-binding"/>
    <property type="match status" value="1"/>
</dbReference>
<protein>
    <recommendedName>
        <fullName evidence="4">Carrier domain-containing protein</fullName>
    </recommendedName>
</protein>
<keyword evidence="1" id="KW-0596">Phosphopantetheine</keyword>
<evidence type="ECO:0000256" key="1">
    <source>
        <dbReference type="ARBA" id="ARBA00022450"/>
    </source>
</evidence>
<evidence type="ECO:0000313" key="5">
    <source>
        <dbReference type="EMBL" id="KAK9866874.1"/>
    </source>
</evidence>
<dbReference type="Gene3D" id="3.40.50.1820">
    <property type="entry name" value="alpha/beta hydrolase"/>
    <property type="match status" value="2"/>
</dbReference>
<evidence type="ECO:0000259" key="4">
    <source>
        <dbReference type="PROSITE" id="PS50075"/>
    </source>
</evidence>
<dbReference type="Proteomes" id="UP001485043">
    <property type="component" value="Unassembled WGS sequence"/>
</dbReference>
<sequence>MATQDDESHEQYTVQICGEGFQASGLQLGPMNLSCSAPLMQPADDGRLPQTHAKQRAHPLMNMPPADRLKHIEAQVAQEVHDLMGIIPDRDQPLMAAGLDSRGGFELRRALGETLSVQLPVTLLYDYQSVAAVTDFIAAEVARCAEAAAAPAADAAMAHAAGSLADVAGQRAAARQHRTPGGAAAATSAQASSLLKTLRPPKKHNPLFLAAPGVANAQAAYFAFASFLAWSDQPIYVLEKDNELTVAQLAQKNAADILAVQPQGPYLLGGHSYGGAVAMEIAMVLESWGHTIGLVLVMDTPRPEQIRPLQPHAVAADEGDVMELVEMVLGALGSDALGLGQGMAHPARSEEWMRLSNEERMEFFAPIWRIMRDENMTAAQVREQVEQVALAVKIGSEVSDLRHHTYLAPRLQTGKVVYFRAGTAGACTYFDDRPDGPMPHGHTWSELCSHLEVVDVPGDHFSLLRQSPEDMQVMVGALQKALAPFGWHQYKPSGAHIAHSAADAAVGAVGEGQDLEAYLEKMGVDNATLRRRVAEGVAMPMQASLPRPPALTIKAEEIGAEYVGKDRSLAPVLLLCDPAGPNGLGNHLRAFMGGPRPCFLLCLPNVDMLEEAATAAALVEQHYMPALKAHGWAANGCIVAAVDLAATLAICLAAQLMQLYPAHPPTLAPNPNTLNPNTSTVGLDPRALGADPLASGAPTVEVVVLVQSSRLQGLVEMAQQPWFRVKNVFRRACPDADMRAFAAQGIQLGMRSNPSSQMAWLRSLKPRKISSKAWERMLDAAISLSRDKADAAALNETLQAWNAICSQLCHAYSSADQVSMQAQECCLLAKLVAADSFDEQLDAVAEACPPGTDGMEWDERTHEALSSIAQLMRLGATHQQTPPESSQGIAELQGAHGGHAASGLHGVEVLIVHDAKHPLGIKEVMSGGAANSWQPILQQLLPYTTCPISDAPPRVPSSRHSQPYNSTSQLAAALQAAAAQTHSTLAAVQSLHAVGTEAIQHTARDDQLSLIVPLTTPAGHSLGGKNGPAERAAETLQQWVDVGALPKWAGEVGARMAAWMVHDERGVMGMQQQRLAAAMHMPCYGMVMPADTRQMTGLQDLAQQYASAIVGVQPTGPHLVIGHGLGSSLIATAVTHALTTLGHHPILVLVDPPADLASDAAMHDLAWNALFSLVREMGSFTGTLADLMVILRQSESSSQQLRSLIRYKPAAVAAADWDTGIYAALSRAREVHRLWQDMQNPACLVLLQLLSAQLAQPHGPSQPPPRRLSLPPPQGIASRPQGLLGAWAVASQNDPLREYELDAEQVAGDVVHALQAAMQL</sequence>
<dbReference type="InterPro" id="IPR036736">
    <property type="entry name" value="ACP-like_sf"/>
</dbReference>
<comment type="caution">
    <text evidence="5">The sequence shown here is derived from an EMBL/GenBank/DDBJ whole genome shotgun (WGS) entry which is preliminary data.</text>
</comment>
<dbReference type="Pfam" id="PF00975">
    <property type="entry name" value="Thioesterase"/>
    <property type="match status" value="2"/>
</dbReference>
<dbReference type="InterPro" id="IPR020806">
    <property type="entry name" value="PKS_PP-bd"/>
</dbReference>
<dbReference type="SMART" id="SM00823">
    <property type="entry name" value="PKS_PP"/>
    <property type="match status" value="1"/>
</dbReference>
<keyword evidence="2" id="KW-0597">Phosphoprotein</keyword>
<reference evidence="5 6" key="1">
    <citation type="journal article" date="2024" name="Nat. Commun.">
        <title>Phylogenomics reveals the evolutionary origins of lichenization in chlorophyte algae.</title>
        <authorList>
            <person name="Puginier C."/>
            <person name="Libourel C."/>
            <person name="Otte J."/>
            <person name="Skaloud P."/>
            <person name="Haon M."/>
            <person name="Grisel S."/>
            <person name="Petersen M."/>
            <person name="Berrin J.G."/>
            <person name="Delaux P.M."/>
            <person name="Dal Grande F."/>
            <person name="Keller J."/>
        </authorList>
    </citation>
    <scope>NUCLEOTIDE SEQUENCE [LARGE SCALE GENOMIC DNA]</scope>
    <source>
        <strain evidence="5 6">SAG 2523</strain>
    </source>
</reference>
<dbReference type="GO" id="GO:0004312">
    <property type="term" value="F:fatty acid synthase activity"/>
    <property type="evidence" value="ECO:0007669"/>
    <property type="project" value="TreeGrafter"/>
</dbReference>
<dbReference type="GO" id="GO:0006633">
    <property type="term" value="P:fatty acid biosynthetic process"/>
    <property type="evidence" value="ECO:0007669"/>
    <property type="project" value="TreeGrafter"/>
</dbReference>
<feature type="domain" description="Carrier" evidence="4">
    <location>
        <begin position="63"/>
        <end position="141"/>
    </location>
</feature>